<evidence type="ECO:0000313" key="3">
    <source>
        <dbReference type="Proteomes" id="UP000053958"/>
    </source>
</evidence>
<keyword evidence="3" id="KW-1185">Reference proteome</keyword>
<keyword evidence="1" id="KW-0812">Transmembrane</keyword>
<dbReference type="EMBL" id="LASV01000041">
    <property type="protein sequence ID" value="KKA24955.1"/>
    <property type="molecule type" value="Genomic_DNA"/>
</dbReference>
<evidence type="ECO:0000313" key="2">
    <source>
        <dbReference type="EMBL" id="KKA24955.1"/>
    </source>
</evidence>
<name>A0A0F4Z3M9_RASE3</name>
<comment type="caution">
    <text evidence="2">The sequence shown here is derived from an EMBL/GenBank/DDBJ whole genome shotgun (WGS) entry which is preliminary data.</text>
</comment>
<dbReference type="RefSeq" id="XP_013331567.1">
    <property type="nucleotide sequence ID" value="XM_013476113.1"/>
</dbReference>
<evidence type="ECO:0000256" key="1">
    <source>
        <dbReference type="SAM" id="Phobius"/>
    </source>
</evidence>
<organism evidence="2 3">
    <name type="scientific">Rasamsonia emersonii (strain ATCC 16479 / CBS 393.64 / IMI 116815)</name>
    <dbReference type="NCBI Taxonomy" id="1408163"/>
    <lineage>
        <taxon>Eukaryota</taxon>
        <taxon>Fungi</taxon>
        <taxon>Dikarya</taxon>
        <taxon>Ascomycota</taxon>
        <taxon>Pezizomycotina</taxon>
        <taxon>Eurotiomycetes</taxon>
        <taxon>Eurotiomycetidae</taxon>
        <taxon>Eurotiales</taxon>
        <taxon>Trichocomaceae</taxon>
        <taxon>Rasamsonia</taxon>
    </lineage>
</organism>
<protein>
    <submittedName>
        <fullName evidence="2">Uncharacterized protein</fullName>
    </submittedName>
</protein>
<sequence length="423" mass="47727">MKLVQGTVHESEIYNFYILLLLLIYHARGHMIATRYIFLNMLALRITPPLLISSYTKSNGNRWALKWKEGRRKRSLESFLCTCSQSASQPSHIVITVINIHTGYLTAIRHCHLSTHIYTPYGWLHKNSIVILVETKKNYDSRMLDLSFVLPSSAPQYFVVILLRTGRNIVQGSDSSSPAQPAGQLAYCSTPYIHSGTDILSYQVHLLKSKDACMCLMFWNPNQPWINNITRVWGVQGKNEYPRMLIYQTIMLDDRNRRSRHSMAFDSLVYSVYPSPCKLQLFQSDRLIHATDQRCDQRSNMSNLIGHELDRGRCRDHGSGGGRSDQDLVLVLHGGFYTSSTVHTDPPAVYVASCSSSVHRPSFISCSPQQAPPDASGDVQVEAALSMHPLRFVAWAVSACQSAGRQSNRPARFSKPARPGCHR</sequence>
<accession>A0A0F4Z3M9</accession>
<keyword evidence="1" id="KW-0472">Membrane</keyword>
<proteinExistence type="predicted"/>
<keyword evidence="1" id="KW-1133">Transmembrane helix</keyword>
<dbReference type="AlphaFoldDB" id="A0A0F4Z3M9"/>
<feature type="transmembrane region" description="Helical" evidence="1">
    <location>
        <begin position="16"/>
        <end position="38"/>
    </location>
</feature>
<dbReference type="GeneID" id="25313386"/>
<dbReference type="Proteomes" id="UP000053958">
    <property type="component" value="Unassembled WGS sequence"/>
</dbReference>
<reference evidence="2 3" key="1">
    <citation type="submission" date="2015-04" db="EMBL/GenBank/DDBJ databases">
        <authorList>
            <person name="Heijne W.H."/>
            <person name="Fedorova N.D."/>
            <person name="Nierman W.C."/>
            <person name="Vollebregt A.W."/>
            <person name="Zhao Z."/>
            <person name="Wu L."/>
            <person name="Kumar M."/>
            <person name="Stam H."/>
            <person name="van den Berg M.A."/>
            <person name="Pel H.J."/>
        </authorList>
    </citation>
    <scope>NUCLEOTIDE SEQUENCE [LARGE SCALE GENOMIC DNA]</scope>
    <source>
        <strain evidence="2 3">CBS 393.64</strain>
    </source>
</reference>
<gene>
    <name evidence="2" type="ORF">T310_1034</name>
</gene>